<evidence type="ECO:0000313" key="3">
    <source>
        <dbReference type="Proteomes" id="UP000314294"/>
    </source>
</evidence>
<evidence type="ECO:0000313" key="2">
    <source>
        <dbReference type="EMBL" id="TNN35900.1"/>
    </source>
</evidence>
<sequence length="69" mass="6926">MQYTPPHPITQKLAGTYSSEAEAAADPGGRRSANGGGGARWGAAGSRCAPPVASLTARSLTLFSPGPRS</sequence>
<name>A0A4Z2F4W2_9TELE</name>
<protein>
    <submittedName>
        <fullName evidence="2">Uncharacterized protein</fullName>
    </submittedName>
</protein>
<reference evidence="2 3" key="1">
    <citation type="submission" date="2019-03" db="EMBL/GenBank/DDBJ databases">
        <title>First draft genome of Liparis tanakae, snailfish: a comprehensive survey of snailfish specific genes.</title>
        <authorList>
            <person name="Kim W."/>
            <person name="Song I."/>
            <person name="Jeong J.-H."/>
            <person name="Kim D."/>
            <person name="Kim S."/>
            <person name="Ryu S."/>
            <person name="Song J.Y."/>
            <person name="Lee S.K."/>
        </authorList>
    </citation>
    <scope>NUCLEOTIDE SEQUENCE [LARGE SCALE GENOMIC DNA]</scope>
    <source>
        <tissue evidence="2">Muscle</tissue>
    </source>
</reference>
<dbReference type="Proteomes" id="UP000314294">
    <property type="component" value="Unassembled WGS sequence"/>
</dbReference>
<feature type="region of interest" description="Disordered" evidence="1">
    <location>
        <begin position="1"/>
        <end position="47"/>
    </location>
</feature>
<keyword evidence="3" id="KW-1185">Reference proteome</keyword>
<comment type="caution">
    <text evidence="2">The sequence shown here is derived from an EMBL/GenBank/DDBJ whole genome shotgun (WGS) entry which is preliminary data.</text>
</comment>
<proteinExistence type="predicted"/>
<dbReference type="AlphaFoldDB" id="A0A4Z2F4W2"/>
<dbReference type="EMBL" id="SRLO01001689">
    <property type="protein sequence ID" value="TNN35900.1"/>
    <property type="molecule type" value="Genomic_DNA"/>
</dbReference>
<gene>
    <name evidence="2" type="ORF">EYF80_053932</name>
</gene>
<evidence type="ECO:0000256" key="1">
    <source>
        <dbReference type="SAM" id="MobiDB-lite"/>
    </source>
</evidence>
<accession>A0A4Z2F4W2</accession>
<organism evidence="2 3">
    <name type="scientific">Liparis tanakae</name>
    <name type="common">Tanaka's snailfish</name>
    <dbReference type="NCBI Taxonomy" id="230148"/>
    <lineage>
        <taxon>Eukaryota</taxon>
        <taxon>Metazoa</taxon>
        <taxon>Chordata</taxon>
        <taxon>Craniata</taxon>
        <taxon>Vertebrata</taxon>
        <taxon>Euteleostomi</taxon>
        <taxon>Actinopterygii</taxon>
        <taxon>Neopterygii</taxon>
        <taxon>Teleostei</taxon>
        <taxon>Neoteleostei</taxon>
        <taxon>Acanthomorphata</taxon>
        <taxon>Eupercaria</taxon>
        <taxon>Perciformes</taxon>
        <taxon>Cottioidei</taxon>
        <taxon>Cottales</taxon>
        <taxon>Liparidae</taxon>
        <taxon>Liparis</taxon>
    </lineage>
</organism>